<dbReference type="PROSITE" id="PS51898">
    <property type="entry name" value="TYR_RECOMBINASE"/>
    <property type="match status" value="1"/>
</dbReference>
<dbReference type="InterPro" id="IPR010998">
    <property type="entry name" value="Integrase_recombinase_N"/>
</dbReference>
<keyword evidence="1" id="KW-0159">Chromosome partition</keyword>
<keyword evidence="2" id="KW-0229">DNA integration</keyword>
<dbReference type="InterPro" id="IPR050090">
    <property type="entry name" value="Tyrosine_recombinase_XerCD"/>
</dbReference>
<dbReference type="GO" id="GO:0015074">
    <property type="term" value="P:DNA integration"/>
    <property type="evidence" value="ECO:0007669"/>
    <property type="project" value="UniProtKB-KW"/>
</dbReference>
<evidence type="ECO:0000256" key="5">
    <source>
        <dbReference type="PROSITE-ProRule" id="PRU01248"/>
    </source>
</evidence>
<dbReference type="RefSeq" id="WP_103935438.1">
    <property type="nucleotide sequence ID" value="NZ_FNVA01000016.1"/>
</dbReference>
<dbReference type="AlphaFoldDB" id="A0A1H6CJK3"/>
<dbReference type="PANTHER" id="PTHR30349:SF81">
    <property type="entry name" value="TYROSINE RECOMBINASE XERC"/>
    <property type="match status" value="1"/>
</dbReference>
<evidence type="ECO:0000313" key="8">
    <source>
        <dbReference type="EMBL" id="SEG73110.1"/>
    </source>
</evidence>
<dbReference type="Gene3D" id="1.10.443.10">
    <property type="entry name" value="Intergrase catalytic core"/>
    <property type="match status" value="1"/>
</dbReference>
<dbReference type="OrthoDB" id="107900at2"/>
<dbReference type="InterPro" id="IPR011010">
    <property type="entry name" value="DNA_brk_join_enz"/>
</dbReference>
<evidence type="ECO:0000313" key="9">
    <source>
        <dbReference type="Proteomes" id="UP000236728"/>
    </source>
</evidence>
<dbReference type="SUPFAM" id="SSF56349">
    <property type="entry name" value="DNA breaking-rejoining enzymes"/>
    <property type="match status" value="1"/>
</dbReference>
<dbReference type="Pfam" id="PF02899">
    <property type="entry name" value="Phage_int_SAM_1"/>
    <property type="match status" value="1"/>
</dbReference>
<gene>
    <name evidence="8" type="ORF">SAMN05421819_4620</name>
</gene>
<dbReference type="InterPro" id="IPR004107">
    <property type="entry name" value="Integrase_SAM-like_N"/>
</dbReference>
<feature type="domain" description="Tyr recombinase" evidence="6">
    <location>
        <begin position="122"/>
        <end position="310"/>
    </location>
</feature>
<protein>
    <submittedName>
        <fullName evidence="8">Site-specific recombinase XerD</fullName>
    </submittedName>
</protein>
<evidence type="ECO:0000256" key="4">
    <source>
        <dbReference type="ARBA" id="ARBA00023172"/>
    </source>
</evidence>
<dbReference type="GO" id="GO:0003677">
    <property type="term" value="F:DNA binding"/>
    <property type="evidence" value="ECO:0007669"/>
    <property type="project" value="UniProtKB-UniRule"/>
</dbReference>
<dbReference type="InterPro" id="IPR013762">
    <property type="entry name" value="Integrase-like_cat_sf"/>
</dbReference>
<dbReference type="GO" id="GO:0007059">
    <property type="term" value="P:chromosome segregation"/>
    <property type="evidence" value="ECO:0007669"/>
    <property type="project" value="UniProtKB-KW"/>
</dbReference>
<evidence type="ECO:0000259" key="6">
    <source>
        <dbReference type="PROSITE" id="PS51898"/>
    </source>
</evidence>
<dbReference type="InterPro" id="IPR002104">
    <property type="entry name" value="Integrase_catalytic"/>
</dbReference>
<dbReference type="InterPro" id="IPR044068">
    <property type="entry name" value="CB"/>
</dbReference>
<dbReference type="EMBL" id="FNVA01000016">
    <property type="protein sequence ID" value="SEG73110.1"/>
    <property type="molecule type" value="Genomic_DNA"/>
</dbReference>
<evidence type="ECO:0000259" key="7">
    <source>
        <dbReference type="PROSITE" id="PS51900"/>
    </source>
</evidence>
<dbReference type="PANTHER" id="PTHR30349">
    <property type="entry name" value="PHAGE INTEGRASE-RELATED"/>
    <property type="match status" value="1"/>
</dbReference>
<sequence>MNDKRTLGPWVRRFLLEHLPDDRNLSRNTQQSYRDALRLLIVFAAGKVRKKADRLLIADIDADLVRVFLRHLEEERGCTISTRNQRLAACHAFAAFVGQRSPEDLAWSAQLRSVEFKRTTRVAVGYLDKHEIDALLAAPDRTTKAGHRDHVLLLFLYNSGARADEAAQLEIGDMTLCGTGSGTLSSVRLKGKGNKVRLCPLWASTVVALRELTRGREDHERVFLSRTAKPLTRFGVHDIVTRHARTATTSVPEMQKKKIGPHTIRHTTATHLLRAGVDINTIRAWLGHVSLDTTNVYAETDLDMKAKALGMCEQNQPTGRKRWRDNPDLLTFLAQL</sequence>
<evidence type="ECO:0000256" key="2">
    <source>
        <dbReference type="ARBA" id="ARBA00022908"/>
    </source>
</evidence>
<keyword evidence="9" id="KW-1185">Reference proteome</keyword>
<feature type="domain" description="Core-binding (CB)" evidence="7">
    <location>
        <begin position="5"/>
        <end position="98"/>
    </location>
</feature>
<reference evidence="8 9" key="1">
    <citation type="submission" date="2016-10" db="EMBL/GenBank/DDBJ databases">
        <authorList>
            <person name="de Groot N.N."/>
        </authorList>
    </citation>
    <scope>NUCLEOTIDE SEQUENCE [LARGE SCALE GENOMIC DNA]</scope>
    <source>
        <strain evidence="8 9">DSM 22489</strain>
    </source>
</reference>
<proteinExistence type="predicted"/>
<organism evidence="8 9">
    <name type="scientific">Bryocella elongata</name>
    <dbReference type="NCBI Taxonomy" id="863522"/>
    <lineage>
        <taxon>Bacteria</taxon>
        <taxon>Pseudomonadati</taxon>
        <taxon>Acidobacteriota</taxon>
        <taxon>Terriglobia</taxon>
        <taxon>Terriglobales</taxon>
        <taxon>Acidobacteriaceae</taxon>
        <taxon>Bryocella</taxon>
    </lineage>
</organism>
<keyword evidence="4" id="KW-0233">DNA recombination</keyword>
<dbReference type="Gene3D" id="1.10.150.130">
    <property type="match status" value="1"/>
</dbReference>
<keyword evidence="3 5" id="KW-0238">DNA-binding</keyword>
<evidence type="ECO:0000256" key="3">
    <source>
        <dbReference type="ARBA" id="ARBA00023125"/>
    </source>
</evidence>
<dbReference type="PROSITE" id="PS51900">
    <property type="entry name" value="CB"/>
    <property type="match status" value="1"/>
</dbReference>
<evidence type="ECO:0000256" key="1">
    <source>
        <dbReference type="ARBA" id="ARBA00022829"/>
    </source>
</evidence>
<accession>A0A1H6CJK3</accession>
<dbReference type="Pfam" id="PF00589">
    <property type="entry name" value="Phage_integrase"/>
    <property type="match status" value="1"/>
</dbReference>
<name>A0A1H6CJK3_9BACT</name>
<dbReference type="Proteomes" id="UP000236728">
    <property type="component" value="Unassembled WGS sequence"/>
</dbReference>
<dbReference type="GO" id="GO:0006310">
    <property type="term" value="P:DNA recombination"/>
    <property type="evidence" value="ECO:0007669"/>
    <property type="project" value="UniProtKB-KW"/>
</dbReference>